<dbReference type="InterPro" id="IPR012337">
    <property type="entry name" value="RNaseH-like_sf"/>
</dbReference>
<accession>A0A162RW58</accession>
<evidence type="ECO:0000313" key="8">
    <source>
        <dbReference type="Proteomes" id="UP000076858"/>
    </source>
</evidence>
<proteinExistence type="predicted"/>
<gene>
    <name evidence="7" type="ORF">APZ42_012376</name>
</gene>
<dbReference type="PANTHER" id="PTHR46481">
    <property type="entry name" value="ZINC FINGER BED DOMAIN-CONTAINING PROTEIN 4"/>
    <property type="match status" value="1"/>
</dbReference>
<dbReference type="SUPFAM" id="SSF53098">
    <property type="entry name" value="Ribonuclease H-like"/>
    <property type="match status" value="1"/>
</dbReference>
<protein>
    <recommendedName>
        <fullName evidence="6">HAT C-terminal dimerisation domain-containing protein</fullName>
    </recommendedName>
</protein>
<keyword evidence="4" id="KW-0862">Zinc</keyword>
<dbReference type="AlphaFoldDB" id="A0A162RW58"/>
<dbReference type="GO" id="GO:0005634">
    <property type="term" value="C:nucleus"/>
    <property type="evidence" value="ECO:0007669"/>
    <property type="project" value="UniProtKB-SubCell"/>
</dbReference>
<dbReference type="InterPro" id="IPR052035">
    <property type="entry name" value="ZnF_BED_domain_contain"/>
</dbReference>
<sequence length="110" mass="12126">QGVCSSKEMTIAEILWSVCSSENFPPTNDEENITSDELECYLKEPIVSAHCFTDIINWWQGQINSYPALSKMAMDILAIPATSVPVEREFSGLSDIITPNRAKLRGGGNC</sequence>
<dbReference type="GO" id="GO:0046983">
    <property type="term" value="F:protein dimerization activity"/>
    <property type="evidence" value="ECO:0007669"/>
    <property type="project" value="InterPro"/>
</dbReference>
<evidence type="ECO:0000259" key="6">
    <source>
        <dbReference type="Pfam" id="PF05699"/>
    </source>
</evidence>
<evidence type="ECO:0000256" key="5">
    <source>
        <dbReference type="ARBA" id="ARBA00023242"/>
    </source>
</evidence>
<comment type="subcellular location">
    <subcellularLocation>
        <location evidence="1">Nucleus</location>
    </subcellularLocation>
</comment>
<dbReference type="EMBL" id="LRGB01000113">
    <property type="protein sequence ID" value="KZS20831.1"/>
    <property type="molecule type" value="Genomic_DNA"/>
</dbReference>
<feature type="non-terminal residue" evidence="7">
    <location>
        <position position="110"/>
    </location>
</feature>
<evidence type="ECO:0000256" key="4">
    <source>
        <dbReference type="ARBA" id="ARBA00022833"/>
    </source>
</evidence>
<reference evidence="7 8" key="1">
    <citation type="submission" date="2016-03" db="EMBL/GenBank/DDBJ databases">
        <title>EvidentialGene: Evidence-directed Construction of Genes on Genomes.</title>
        <authorList>
            <person name="Gilbert D.G."/>
            <person name="Choi J.-H."/>
            <person name="Mockaitis K."/>
            <person name="Colbourne J."/>
            <person name="Pfrender M."/>
        </authorList>
    </citation>
    <scope>NUCLEOTIDE SEQUENCE [LARGE SCALE GENOMIC DNA]</scope>
    <source>
        <strain evidence="7 8">Xinb3</strain>
        <tissue evidence="7">Complete organism</tissue>
    </source>
</reference>
<evidence type="ECO:0000256" key="3">
    <source>
        <dbReference type="ARBA" id="ARBA00022771"/>
    </source>
</evidence>
<dbReference type="Proteomes" id="UP000076858">
    <property type="component" value="Unassembled WGS sequence"/>
</dbReference>
<dbReference type="GO" id="GO:0008270">
    <property type="term" value="F:zinc ion binding"/>
    <property type="evidence" value="ECO:0007669"/>
    <property type="project" value="UniProtKB-KW"/>
</dbReference>
<dbReference type="STRING" id="35525.A0A162RW58"/>
<comment type="caution">
    <text evidence="7">The sequence shown here is derived from an EMBL/GenBank/DDBJ whole genome shotgun (WGS) entry which is preliminary data.</text>
</comment>
<dbReference type="Pfam" id="PF05699">
    <property type="entry name" value="Dimer_Tnp_hAT"/>
    <property type="match status" value="1"/>
</dbReference>
<feature type="domain" description="HAT C-terminal dimerisation" evidence="6">
    <location>
        <begin position="37"/>
        <end position="104"/>
    </location>
</feature>
<evidence type="ECO:0000313" key="7">
    <source>
        <dbReference type="EMBL" id="KZS20831.1"/>
    </source>
</evidence>
<keyword evidence="2" id="KW-0479">Metal-binding</keyword>
<dbReference type="InterPro" id="IPR008906">
    <property type="entry name" value="HATC_C_dom"/>
</dbReference>
<feature type="non-terminal residue" evidence="7">
    <location>
        <position position="1"/>
    </location>
</feature>
<keyword evidence="5" id="KW-0539">Nucleus</keyword>
<evidence type="ECO:0000256" key="1">
    <source>
        <dbReference type="ARBA" id="ARBA00004123"/>
    </source>
</evidence>
<dbReference type="PANTHER" id="PTHR46481:SF10">
    <property type="entry name" value="ZINC FINGER BED DOMAIN-CONTAINING PROTEIN 39"/>
    <property type="match status" value="1"/>
</dbReference>
<keyword evidence="3" id="KW-0863">Zinc-finger</keyword>
<keyword evidence="8" id="KW-1185">Reference proteome</keyword>
<organism evidence="7 8">
    <name type="scientific">Daphnia magna</name>
    <dbReference type="NCBI Taxonomy" id="35525"/>
    <lineage>
        <taxon>Eukaryota</taxon>
        <taxon>Metazoa</taxon>
        <taxon>Ecdysozoa</taxon>
        <taxon>Arthropoda</taxon>
        <taxon>Crustacea</taxon>
        <taxon>Branchiopoda</taxon>
        <taxon>Diplostraca</taxon>
        <taxon>Cladocera</taxon>
        <taxon>Anomopoda</taxon>
        <taxon>Daphniidae</taxon>
        <taxon>Daphnia</taxon>
    </lineage>
</organism>
<evidence type="ECO:0000256" key="2">
    <source>
        <dbReference type="ARBA" id="ARBA00022723"/>
    </source>
</evidence>
<name>A0A162RW58_9CRUS</name>